<dbReference type="SUPFAM" id="SSF160246">
    <property type="entry name" value="EspE N-terminal domain-like"/>
    <property type="match status" value="1"/>
</dbReference>
<feature type="non-terminal residue" evidence="1">
    <location>
        <position position="77"/>
    </location>
</feature>
<dbReference type="InterPro" id="IPR037257">
    <property type="entry name" value="T2SS_E_N_sf"/>
</dbReference>
<dbReference type="Proteomes" id="UP000229766">
    <property type="component" value="Unassembled WGS sequence"/>
</dbReference>
<accession>A0A2M8L1X7</accession>
<evidence type="ECO:0008006" key="3">
    <source>
        <dbReference type="Google" id="ProtNLM"/>
    </source>
</evidence>
<proteinExistence type="predicted"/>
<organism evidence="1 2">
    <name type="scientific">Candidatus Shapirobacteria bacterium CG10_big_fil_rev_8_21_14_0_10_36_6</name>
    <dbReference type="NCBI Taxonomy" id="1974886"/>
    <lineage>
        <taxon>Bacteria</taxon>
        <taxon>Candidatus Shapironibacteriota</taxon>
    </lineage>
</organism>
<name>A0A2M8L1X7_9BACT</name>
<evidence type="ECO:0000313" key="1">
    <source>
        <dbReference type="EMBL" id="PJE66925.1"/>
    </source>
</evidence>
<dbReference type="EMBL" id="PFEI01000090">
    <property type="protein sequence ID" value="PJE66925.1"/>
    <property type="molecule type" value="Genomic_DNA"/>
</dbReference>
<protein>
    <recommendedName>
        <fullName evidence="3">Type II secretion system protein GspE N-terminal domain-containing protein</fullName>
    </recommendedName>
</protein>
<dbReference type="AlphaFoldDB" id="A0A2M8L1X7"/>
<reference evidence="2" key="1">
    <citation type="submission" date="2017-09" db="EMBL/GenBank/DDBJ databases">
        <title>Depth-based differentiation of microbial function through sediment-hosted aquifers and enrichment of novel symbionts in the deep terrestrial subsurface.</title>
        <authorList>
            <person name="Probst A.J."/>
            <person name="Ladd B."/>
            <person name="Jarett J.K."/>
            <person name="Geller-Mcgrath D.E."/>
            <person name="Sieber C.M.K."/>
            <person name="Emerson J.B."/>
            <person name="Anantharaman K."/>
            <person name="Thomas B.C."/>
            <person name="Malmstrom R."/>
            <person name="Stieglmeier M."/>
            <person name="Klingl A."/>
            <person name="Woyke T."/>
            <person name="Ryan C.M."/>
            <person name="Banfield J.F."/>
        </authorList>
    </citation>
    <scope>NUCLEOTIDE SEQUENCE [LARGE SCALE GENOMIC DNA]</scope>
</reference>
<evidence type="ECO:0000313" key="2">
    <source>
        <dbReference type="Proteomes" id="UP000229766"/>
    </source>
</evidence>
<gene>
    <name evidence="1" type="ORF">COU93_01615</name>
</gene>
<sequence length="77" mass="8777">MVYKNLTDVLVAHNYLTTEVAEKINLERLKSGESEEEIILQKRLLSDLDFAKVKAEFLRVPFVNLEEIGFAPEALAL</sequence>
<comment type="caution">
    <text evidence="1">The sequence shown here is derived from an EMBL/GenBank/DDBJ whole genome shotgun (WGS) entry which is preliminary data.</text>
</comment>